<feature type="signal peptide" evidence="13">
    <location>
        <begin position="1"/>
        <end position="40"/>
    </location>
</feature>
<evidence type="ECO:0000256" key="9">
    <source>
        <dbReference type="ARBA" id="ARBA00023136"/>
    </source>
</evidence>
<keyword evidence="9 11" id="KW-0472">Membrane</keyword>
<dbReference type="InterPro" id="IPR012910">
    <property type="entry name" value="Plug_dom"/>
</dbReference>
<evidence type="ECO:0000259" key="15">
    <source>
        <dbReference type="Pfam" id="PF07715"/>
    </source>
</evidence>
<organism evidence="16 17">
    <name type="scientific">Asticcacaulis currens</name>
    <dbReference type="NCBI Taxonomy" id="2984210"/>
    <lineage>
        <taxon>Bacteria</taxon>
        <taxon>Pseudomonadati</taxon>
        <taxon>Pseudomonadota</taxon>
        <taxon>Alphaproteobacteria</taxon>
        <taxon>Caulobacterales</taxon>
        <taxon>Caulobacteraceae</taxon>
        <taxon>Asticcacaulis</taxon>
    </lineage>
</organism>
<keyword evidence="17" id="KW-1185">Reference proteome</keyword>
<evidence type="ECO:0000256" key="1">
    <source>
        <dbReference type="ARBA" id="ARBA00004571"/>
    </source>
</evidence>
<evidence type="ECO:0000313" key="16">
    <source>
        <dbReference type="EMBL" id="MDC7693740.1"/>
    </source>
</evidence>
<reference evidence="16 17" key="1">
    <citation type="submission" date="2023-01" db="EMBL/GenBank/DDBJ databases">
        <title>Novel species of the genus Asticcacaulis isolated from rivers.</title>
        <authorList>
            <person name="Lu H."/>
        </authorList>
    </citation>
    <scope>NUCLEOTIDE SEQUENCE [LARGE SCALE GENOMIC DNA]</scope>
    <source>
        <strain evidence="16 17">DXS10W</strain>
    </source>
</reference>
<evidence type="ECO:0000256" key="12">
    <source>
        <dbReference type="RuleBase" id="RU003357"/>
    </source>
</evidence>
<keyword evidence="3 11" id="KW-1134">Transmembrane beta strand</keyword>
<keyword evidence="13" id="KW-0732">Signal</keyword>
<dbReference type="InterPro" id="IPR036942">
    <property type="entry name" value="Beta-barrel_TonB_sf"/>
</dbReference>
<feature type="domain" description="TonB-dependent receptor-like beta-barrel" evidence="14">
    <location>
        <begin position="342"/>
        <end position="799"/>
    </location>
</feature>
<evidence type="ECO:0000256" key="13">
    <source>
        <dbReference type="SAM" id="SignalP"/>
    </source>
</evidence>
<keyword evidence="6" id="KW-0408">Iron</keyword>
<protein>
    <submittedName>
        <fullName evidence="16">TonB-dependent receptor</fullName>
    </submittedName>
</protein>
<evidence type="ECO:0000256" key="7">
    <source>
        <dbReference type="ARBA" id="ARBA00023065"/>
    </source>
</evidence>
<evidence type="ECO:0000256" key="2">
    <source>
        <dbReference type="ARBA" id="ARBA00022448"/>
    </source>
</evidence>
<dbReference type="PROSITE" id="PS52016">
    <property type="entry name" value="TONB_DEPENDENT_REC_3"/>
    <property type="match status" value="1"/>
</dbReference>
<evidence type="ECO:0000256" key="6">
    <source>
        <dbReference type="ARBA" id="ARBA00023004"/>
    </source>
</evidence>
<dbReference type="PANTHER" id="PTHR32552">
    <property type="entry name" value="FERRICHROME IRON RECEPTOR-RELATED"/>
    <property type="match status" value="1"/>
</dbReference>
<dbReference type="Gene3D" id="2.40.170.20">
    <property type="entry name" value="TonB-dependent receptor, beta-barrel domain"/>
    <property type="match status" value="1"/>
</dbReference>
<evidence type="ECO:0000256" key="8">
    <source>
        <dbReference type="ARBA" id="ARBA00023077"/>
    </source>
</evidence>
<evidence type="ECO:0000256" key="5">
    <source>
        <dbReference type="ARBA" id="ARBA00022692"/>
    </source>
</evidence>
<keyword evidence="7" id="KW-0406">Ion transport</keyword>
<dbReference type="EMBL" id="JAQQKW010000003">
    <property type="protein sequence ID" value="MDC7693740.1"/>
    <property type="molecule type" value="Genomic_DNA"/>
</dbReference>
<feature type="chain" id="PRO_5046117893" evidence="13">
    <location>
        <begin position="41"/>
        <end position="856"/>
    </location>
</feature>
<keyword evidence="2 11" id="KW-0813">Transport</keyword>
<evidence type="ECO:0000256" key="11">
    <source>
        <dbReference type="PROSITE-ProRule" id="PRU01360"/>
    </source>
</evidence>
<comment type="caution">
    <text evidence="16">The sequence shown here is derived from an EMBL/GenBank/DDBJ whole genome shotgun (WGS) entry which is preliminary data.</text>
</comment>
<dbReference type="Pfam" id="PF00593">
    <property type="entry name" value="TonB_dep_Rec_b-barrel"/>
    <property type="match status" value="1"/>
</dbReference>
<proteinExistence type="inferred from homology"/>
<dbReference type="RefSeq" id="WP_272740498.1">
    <property type="nucleotide sequence ID" value="NZ_JAQQKW010000003.1"/>
</dbReference>
<name>A0ABT5IC30_9CAUL</name>
<keyword evidence="8 12" id="KW-0798">TonB box</keyword>
<evidence type="ECO:0000259" key="14">
    <source>
        <dbReference type="Pfam" id="PF00593"/>
    </source>
</evidence>
<accession>A0ABT5IC30</accession>
<keyword evidence="16" id="KW-0675">Receptor</keyword>
<gene>
    <name evidence="16" type="ORF">PQU94_05530</name>
</gene>
<feature type="domain" description="TonB-dependent receptor plug" evidence="15">
    <location>
        <begin position="65"/>
        <end position="173"/>
    </location>
</feature>
<evidence type="ECO:0000256" key="10">
    <source>
        <dbReference type="ARBA" id="ARBA00023237"/>
    </source>
</evidence>
<keyword evidence="5 11" id="KW-0812">Transmembrane</keyword>
<dbReference type="SUPFAM" id="SSF56935">
    <property type="entry name" value="Porins"/>
    <property type="match status" value="1"/>
</dbReference>
<dbReference type="Proteomes" id="UP001216595">
    <property type="component" value="Unassembled WGS sequence"/>
</dbReference>
<dbReference type="Pfam" id="PF07715">
    <property type="entry name" value="Plug"/>
    <property type="match status" value="1"/>
</dbReference>
<sequence length="856" mass="92409">MRVKAHTHNRFSLNRTLMVTCSGMVMALGAAAALTPAAQAQNAQAQTEEEPQVITVTAQKREQSLQDVPIVVTTLSAKLLQDAGVKDIKDMQVLTPGLTVTSTQNESLTTARIRGVGTVGDNPGMESSVGVVIDGVYRPRNGVGFGDLGEIGRIEVLKGPQGTLFGKNTSAGVINIITKEPAFVFGMDGEATVSNYDGKGVSASITGPLSEDLVAGRLFVAKRERGGFYDVNTGIGPRTLKEDADQNFYTVRGQLLFTPGAHKIRVIADYSKRDENCCATVQTRTGPTGAALNTLAAGNGVAATANPEARLAYSNRPTTQQITDGGVSVEANIKLAWLDSTLTSVTGVRKWKNTNGQDIDYSGADILYRRDNGDFKANFDTFSQELRLAGATDKLNWLVGAFYADEDLKRTDSYVYGTQYETYLSILLAQALGLPTTTPTVSVLTGRAPGTSYTPGQGALDYYTQESKSLALFTNNGYKFTDQFEVTLGLRYTQETKKMTAIYTNSDGGVGCASALGRSGLLGNAPVGAWATIPAAARPTVVGNMCTFWGNAAFNNRRVSNEVTEKEWSGTLKGAYRFNENVMAYASYARGYKGGGYNLDRAQTGITPDSTLYFKPETVDSYELGLKTSMMNNKLLFNITAFDQTYQDFQLNTFLGTAFVVESIPELKSKGVDADIYWSTPIRGLSVQGGIAYADTKYGSFKASDLSNPARFPQLSLLPGARMSFAPELTGSLAVTWSGNIAENLRASGNIAAKYSSEYNTGSDLIPYKMQDGYTLLNARFGIGAPDQAWTLEFWAQNLTDETYKQVVINAPLQGNGFQSTVQPNGTYYNQALDSNTYDAFMGQPRTYGVTLRVKY</sequence>
<comment type="similarity">
    <text evidence="11 12">Belongs to the TonB-dependent receptor family.</text>
</comment>
<dbReference type="InterPro" id="IPR000531">
    <property type="entry name" value="Beta-barrel_TonB"/>
</dbReference>
<evidence type="ECO:0000313" key="17">
    <source>
        <dbReference type="Proteomes" id="UP001216595"/>
    </source>
</evidence>
<dbReference type="InterPro" id="IPR039426">
    <property type="entry name" value="TonB-dep_rcpt-like"/>
</dbReference>
<evidence type="ECO:0000256" key="4">
    <source>
        <dbReference type="ARBA" id="ARBA00022496"/>
    </source>
</evidence>
<comment type="subcellular location">
    <subcellularLocation>
        <location evidence="1 11">Cell outer membrane</location>
        <topology evidence="1 11">Multi-pass membrane protein</topology>
    </subcellularLocation>
</comment>
<dbReference type="PANTHER" id="PTHR32552:SF81">
    <property type="entry name" value="TONB-DEPENDENT OUTER MEMBRANE RECEPTOR"/>
    <property type="match status" value="1"/>
</dbReference>
<keyword evidence="4" id="KW-0410">Iron transport</keyword>
<evidence type="ECO:0000256" key="3">
    <source>
        <dbReference type="ARBA" id="ARBA00022452"/>
    </source>
</evidence>
<keyword evidence="10 11" id="KW-0998">Cell outer membrane</keyword>